<dbReference type="GO" id="GO:0015386">
    <property type="term" value="F:potassium:proton antiporter activity"/>
    <property type="evidence" value="ECO:0007669"/>
    <property type="project" value="TreeGrafter"/>
</dbReference>
<gene>
    <name evidence="12" type="ORF">C7Y72_16215</name>
</gene>
<evidence type="ECO:0000256" key="7">
    <source>
        <dbReference type="ARBA" id="ARBA00023065"/>
    </source>
</evidence>
<dbReference type="InterPro" id="IPR006153">
    <property type="entry name" value="Cation/H_exchanger_TM"/>
</dbReference>
<feature type="transmembrane region" description="Helical" evidence="10">
    <location>
        <begin position="62"/>
        <end position="82"/>
    </location>
</feature>
<keyword evidence="7 10" id="KW-0406">Ion transport</keyword>
<dbReference type="GO" id="GO:0005886">
    <property type="term" value="C:plasma membrane"/>
    <property type="evidence" value="ECO:0007669"/>
    <property type="project" value="UniProtKB-SubCell"/>
</dbReference>
<dbReference type="InterPro" id="IPR004705">
    <property type="entry name" value="Cation/H_exchanger_CPA1_bac"/>
</dbReference>
<evidence type="ECO:0000256" key="3">
    <source>
        <dbReference type="ARBA" id="ARBA00022475"/>
    </source>
</evidence>
<comment type="function">
    <text evidence="10">Na(+)/H(+) antiporter that extrudes sodium in exchange for external protons.</text>
</comment>
<keyword evidence="4 10" id="KW-0812">Transmembrane</keyword>
<evidence type="ECO:0000256" key="10">
    <source>
        <dbReference type="RuleBase" id="RU366002"/>
    </source>
</evidence>
<feature type="transmembrane region" description="Helical" evidence="10">
    <location>
        <begin position="39"/>
        <end position="56"/>
    </location>
</feature>
<organism evidence="12 13">
    <name type="scientific">Paraconexibacter algicola</name>
    <dbReference type="NCBI Taxonomy" id="2133960"/>
    <lineage>
        <taxon>Bacteria</taxon>
        <taxon>Bacillati</taxon>
        <taxon>Actinomycetota</taxon>
        <taxon>Thermoleophilia</taxon>
        <taxon>Solirubrobacterales</taxon>
        <taxon>Paraconexibacteraceae</taxon>
        <taxon>Paraconexibacter</taxon>
    </lineage>
</organism>
<evidence type="ECO:0000256" key="2">
    <source>
        <dbReference type="ARBA" id="ARBA00022448"/>
    </source>
</evidence>
<dbReference type="GO" id="GO:0051453">
    <property type="term" value="P:regulation of intracellular pH"/>
    <property type="evidence" value="ECO:0007669"/>
    <property type="project" value="TreeGrafter"/>
</dbReference>
<feature type="transmembrane region" description="Helical" evidence="10">
    <location>
        <begin position="167"/>
        <end position="186"/>
    </location>
</feature>
<dbReference type="GO" id="GO:0098719">
    <property type="term" value="P:sodium ion import across plasma membrane"/>
    <property type="evidence" value="ECO:0007669"/>
    <property type="project" value="TreeGrafter"/>
</dbReference>
<keyword evidence="8 10" id="KW-0472">Membrane</keyword>
<keyword evidence="13" id="KW-1185">Reference proteome</keyword>
<feature type="transmembrane region" description="Helical" evidence="10">
    <location>
        <begin position="393"/>
        <end position="417"/>
    </location>
</feature>
<dbReference type="AlphaFoldDB" id="A0A2T4UFF7"/>
<evidence type="ECO:0000313" key="13">
    <source>
        <dbReference type="Proteomes" id="UP000240739"/>
    </source>
</evidence>
<keyword evidence="6 10" id="KW-0915">Sodium</keyword>
<keyword evidence="3 10" id="KW-1003">Cell membrane</keyword>
<keyword evidence="5 10" id="KW-1133">Transmembrane helix</keyword>
<protein>
    <submittedName>
        <fullName evidence="12">Na+/H+ antiporter</fullName>
    </submittedName>
</protein>
<dbReference type="NCBIfam" id="TIGR00831">
    <property type="entry name" value="a_cpa1"/>
    <property type="match status" value="1"/>
</dbReference>
<evidence type="ECO:0000256" key="4">
    <source>
        <dbReference type="ARBA" id="ARBA00022692"/>
    </source>
</evidence>
<comment type="similarity">
    <text evidence="10">Belongs to the monovalent cation:proton antiporter 1 (CPA1) transporter (TC 2.A.36) family.</text>
</comment>
<keyword evidence="10" id="KW-0050">Antiport</keyword>
<keyword evidence="9 10" id="KW-0739">Sodium transport</keyword>
<evidence type="ECO:0000256" key="1">
    <source>
        <dbReference type="ARBA" id="ARBA00004651"/>
    </source>
</evidence>
<dbReference type="PANTHER" id="PTHR10110">
    <property type="entry name" value="SODIUM/HYDROGEN EXCHANGER"/>
    <property type="match status" value="1"/>
</dbReference>
<evidence type="ECO:0000313" key="12">
    <source>
        <dbReference type="EMBL" id="PTL56500.1"/>
    </source>
</evidence>
<dbReference type="Proteomes" id="UP000240739">
    <property type="component" value="Unassembled WGS sequence"/>
</dbReference>
<comment type="caution">
    <text evidence="12">The sequence shown here is derived from an EMBL/GenBank/DDBJ whole genome shotgun (WGS) entry which is preliminary data.</text>
</comment>
<evidence type="ECO:0000256" key="8">
    <source>
        <dbReference type="ARBA" id="ARBA00023136"/>
    </source>
</evidence>
<comment type="subcellular location">
    <subcellularLocation>
        <location evidence="1 10">Cell membrane</location>
        <topology evidence="1 10">Multi-pass membrane protein</topology>
    </subcellularLocation>
</comment>
<reference evidence="12 13" key="1">
    <citation type="submission" date="2018-03" db="EMBL/GenBank/DDBJ databases">
        <title>Aquarubrobacter algicola gen. nov., sp. nov., a novel actinobacterium isolated from shallow eutrophic lake during the end of cyanobacterial harmful algal blooms.</title>
        <authorList>
            <person name="Chun S.J."/>
        </authorList>
    </citation>
    <scope>NUCLEOTIDE SEQUENCE [LARGE SCALE GENOMIC DNA]</scope>
    <source>
        <strain evidence="12 13">Seoho-28</strain>
    </source>
</reference>
<feature type="transmembrane region" description="Helical" evidence="10">
    <location>
        <begin position="94"/>
        <end position="117"/>
    </location>
</feature>
<proteinExistence type="inferred from homology"/>
<dbReference type="InterPro" id="IPR018422">
    <property type="entry name" value="Cation/H_exchanger_CPA1"/>
</dbReference>
<evidence type="ECO:0000256" key="6">
    <source>
        <dbReference type="ARBA" id="ARBA00023053"/>
    </source>
</evidence>
<keyword evidence="2 10" id="KW-0813">Transport</keyword>
<feature type="transmembrane region" description="Helical" evidence="10">
    <location>
        <begin position="193"/>
        <end position="214"/>
    </location>
</feature>
<dbReference type="PANTHER" id="PTHR10110:SF86">
    <property type="entry name" value="SODIUM_HYDROGEN EXCHANGER 7"/>
    <property type="match status" value="1"/>
</dbReference>
<evidence type="ECO:0000256" key="5">
    <source>
        <dbReference type="ARBA" id="ARBA00022989"/>
    </source>
</evidence>
<sequence length="540" mass="58470">MSGLLAATEGGAAFDLQLLGILVAVAVLLLAAYRTALPYPILLVVGGALLALVPGIPEVELAPELVLVIALPPLLYSAAFFSSLSDLRENVQPIALLAVGAVIITVLGVAVVAHTIIDGLSWEAAFVLGAVLSPTDPVAATAIAGRVGAPRRFVSIVEGESLVNDSTALICFKFAVAAAAGGSFSLMEASGAFVWGAVAGVAIGLAVGWLVAQLRARLDDAPTEITISLLTPYFAYLPAEAAGVSAVLAAVVSGIFLGFRSPHLITPQTRIQAFAVWEIVVFVLNAMLFVLLGLQLPAVVEGLEGYGALELAWYAFAVTAAVVVLRFVWVFPMTYLPQKLWRPRSGRPARRTPPWQYPLLVSWTGMRGAVSLAAALAIPLETDAGEALPGREIVVFCTYAVIMATLLVQGLSLSYVIRWLGVEEDGSRHAEHEARARIAAARAALERLEQLEAEDWVRRPTHQRMRGLYEFRIRRFEARFDDEDDGDIERGSLAYQRLRREVLDAEYAEIIRLRNRGEIDDEVMRRIMYDLDLEHTRLEI</sequence>
<accession>A0A2T4UFF7</accession>
<dbReference type="OrthoDB" id="57886at2"/>
<feature type="transmembrane region" description="Helical" evidence="10">
    <location>
        <begin position="271"/>
        <end position="292"/>
    </location>
</feature>
<feature type="transmembrane region" description="Helical" evidence="10">
    <location>
        <begin position="312"/>
        <end position="336"/>
    </location>
</feature>
<dbReference type="EMBL" id="PYYB01000002">
    <property type="protein sequence ID" value="PTL56500.1"/>
    <property type="molecule type" value="Genomic_DNA"/>
</dbReference>
<feature type="transmembrane region" description="Helical" evidence="10">
    <location>
        <begin position="234"/>
        <end position="259"/>
    </location>
</feature>
<feature type="transmembrane region" description="Helical" evidence="10">
    <location>
        <begin position="12"/>
        <end position="32"/>
    </location>
</feature>
<dbReference type="Gene3D" id="6.10.140.1330">
    <property type="match status" value="1"/>
</dbReference>
<evidence type="ECO:0000256" key="9">
    <source>
        <dbReference type="ARBA" id="ARBA00023201"/>
    </source>
</evidence>
<feature type="transmembrane region" description="Helical" evidence="10">
    <location>
        <begin position="357"/>
        <end position="378"/>
    </location>
</feature>
<dbReference type="GO" id="GO:0015385">
    <property type="term" value="F:sodium:proton antiporter activity"/>
    <property type="evidence" value="ECO:0007669"/>
    <property type="project" value="InterPro"/>
</dbReference>
<feature type="domain" description="Cation/H+ exchanger transmembrane" evidence="11">
    <location>
        <begin position="23"/>
        <end position="418"/>
    </location>
</feature>
<dbReference type="Pfam" id="PF00999">
    <property type="entry name" value="Na_H_Exchanger"/>
    <property type="match status" value="1"/>
</dbReference>
<evidence type="ECO:0000259" key="11">
    <source>
        <dbReference type="Pfam" id="PF00999"/>
    </source>
</evidence>
<dbReference type="RefSeq" id="WP_107570219.1">
    <property type="nucleotide sequence ID" value="NZ_PYYB01000002.1"/>
</dbReference>
<name>A0A2T4UFF7_9ACTN</name>